<keyword evidence="1" id="KW-0863">Zinc-finger</keyword>
<proteinExistence type="predicted"/>
<dbReference type="Proteomes" id="UP000094455">
    <property type="component" value="Unassembled WGS sequence"/>
</dbReference>
<evidence type="ECO:0000313" key="4">
    <source>
        <dbReference type="EMBL" id="ODQ47586.1"/>
    </source>
</evidence>
<dbReference type="RefSeq" id="XP_019018699.1">
    <property type="nucleotide sequence ID" value="XM_019160861.1"/>
</dbReference>
<feature type="compositionally biased region" description="Polar residues" evidence="2">
    <location>
        <begin position="315"/>
        <end position="330"/>
    </location>
</feature>
<feature type="region of interest" description="Disordered" evidence="2">
    <location>
        <begin position="315"/>
        <end position="436"/>
    </location>
</feature>
<dbReference type="EMBL" id="KV454002">
    <property type="protein sequence ID" value="ODQ47586.1"/>
    <property type="molecule type" value="Genomic_DNA"/>
</dbReference>
<feature type="compositionally biased region" description="Acidic residues" evidence="2">
    <location>
        <begin position="337"/>
        <end position="369"/>
    </location>
</feature>
<name>A0A1E3NNA0_9ASCO</name>
<feature type="region of interest" description="Disordered" evidence="2">
    <location>
        <begin position="256"/>
        <end position="279"/>
    </location>
</feature>
<accession>A0A1E3NNA0</accession>
<dbReference type="GeneID" id="30177548"/>
<keyword evidence="1" id="KW-0479">Metal-binding</keyword>
<dbReference type="AlphaFoldDB" id="A0A1E3NNA0"/>
<feature type="compositionally biased region" description="Acidic residues" evidence="2">
    <location>
        <begin position="259"/>
        <end position="270"/>
    </location>
</feature>
<dbReference type="PROSITE" id="PS50157">
    <property type="entry name" value="ZINC_FINGER_C2H2_2"/>
    <property type="match status" value="1"/>
</dbReference>
<reference evidence="4 5" key="1">
    <citation type="journal article" date="2016" name="Proc. Natl. Acad. Sci. U.S.A.">
        <title>Comparative genomics of biotechnologically important yeasts.</title>
        <authorList>
            <person name="Riley R."/>
            <person name="Haridas S."/>
            <person name="Wolfe K.H."/>
            <person name="Lopes M.R."/>
            <person name="Hittinger C.T."/>
            <person name="Goeker M."/>
            <person name="Salamov A.A."/>
            <person name="Wisecaver J.H."/>
            <person name="Long T.M."/>
            <person name="Calvey C.H."/>
            <person name="Aerts A.L."/>
            <person name="Barry K.W."/>
            <person name="Choi C."/>
            <person name="Clum A."/>
            <person name="Coughlan A.Y."/>
            <person name="Deshpande S."/>
            <person name="Douglass A.P."/>
            <person name="Hanson S.J."/>
            <person name="Klenk H.-P."/>
            <person name="LaButti K.M."/>
            <person name="Lapidus A."/>
            <person name="Lindquist E.A."/>
            <person name="Lipzen A.M."/>
            <person name="Meier-Kolthoff J.P."/>
            <person name="Ohm R.A."/>
            <person name="Otillar R.P."/>
            <person name="Pangilinan J.L."/>
            <person name="Peng Y."/>
            <person name="Rokas A."/>
            <person name="Rosa C.A."/>
            <person name="Scheuner C."/>
            <person name="Sibirny A.A."/>
            <person name="Slot J.C."/>
            <person name="Stielow J.B."/>
            <person name="Sun H."/>
            <person name="Kurtzman C.P."/>
            <person name="Blackwell M."/>
            <person name="Grigoriev I.V."/>
            <person name="Jeffries T.W."/>
        </authorList>
    </citation>
    <scope>NUCLEOTIDE SEQUENCE [LARGE SCALE GENOMIC DNA]</scope>
    <source>
        <strain evidence="4 5">NRRL Y-2026</strain>
    </source>
</reference>
<dbReference type="STRING" id="763406.A0A1E3NNA0"/>
<gene>
    <name evidence="4" type="ORF">PICMEDRAFT_15522</name>
</gene>
<dbReference type="Gene3D" id="3.30.160.60">
    <property type="entry name" value="Classic Zinc Finger"/>
    <property type="match status" value="1"/>
</dbReference>
<feature type="compositionally biased region" description="Basic and acidic residues" evidence="2">
    <location>
        <begin position="377"/>
        <end position="397"/>
    </location>
</feature>
<evidence type="ECO:0000313" key="5">
    <source>
        <dbReference type="Proteomes" id="UP000094455"/>
    </source>
</evidence>
<dbReference type="OrthoDB" id="7295497at2759"/>
<evidence type="ECO:0000259" key="3">
    <source>
        <dbReference type="PROSITE" id="PS50157"/>
    </source>
</evidence>
<dbReference type="InterPro" id="IPR013087">
    <property type="entry name" value="Znf_C2H2_type"/>
</dbReference>
<keyword evidence="5" id="KW-1185">Reference proteome</keyword>
<protein>
    <recommendedName>
        <fullName evidence="3">C2H2-type domain-containing protein</fullName>
    </recommendedName>
</protein>
<keyword evidence="1" id="KW-0862">Zinc</keyword>
<evidence type="ECO:0000256" key="2">
    <source>
        <dbReference type="SAM" id="MobiDB-lite"/>
    </source>
</evidence>
<evidence type="ECO:0000256" key="1">
    <source>
        <dbReference type="PROSITE-ProRule" id="PRU00042"/>
    </source>
</evidence>
<organism evidence="4 5">
    <name type="scientific">Pichia membranifaciens NRRL Y-2026</name>
    <dbReference type="NCBI Taxonomy" id="763406"/>
    <lineage>
        <taxon>Eukaryota</taxon>
        <taxon>Fungi</taxon>
        <taxon>Dikarya</taxon>
        <taxon>Ascomycota</taxon>
        <taxon>Saccharomycotina</taxon>
        <taxon>Pichiomycetes</taxon>
        <taxon>Pichiales</taxon>
        <taxon>Pichiaceae</taxon>
        <taxon>Pichia</taxon>
    </lineage>
</organism>
<feature type="compositionally biased region" description="Basic residues" evidence="2">
    <location>
        <begin position="402"/>
        <end position="412"/>
    </location>
</feature>
<dbReference type="GO" id="GO:0008270">
    <property type="term" value="F:zinc ion binding"/>
    <property type="evidence" value="ECO:0007669"/>
    <property type="project" value="UniProtKB-KW"/>
</dbReference>
<feature type="domain" description="C2H2-type" evidence="3">
    <location>
        <begin position="478"/>
        <end position="514"/>
    </location>
</feature>
<sequence length="619" mass="70025">MTSTLKRTITDIMEDELYAPAFNDKQQQQPQANMEFPASQQSQNDFLQYLSLPNASQDSLQKMAEPENQVIDHNGSTNNSAAAAAAAYGNSPMSNLDGIYNSYGDPNLYTNPQLPDYLFSNTNNDTNSQNMVDEDGIIINPQITNVDDHPYNYNYIPQHSQIQANTNINNNSSSSPPVDDAQDDILMIPQDNYFVYDHQDPQFIPEMLQMELSNKSFPQSNELNIFKANDVLYEFSDDEDEDDDIDLQNKLDDDMEMKLDDDDSSYDDDSSCAGESLGDAENDNANNYIAANDNSIYSLTVPNQFNSISLPSLNQNQFSQQPTPLTSFNNIDFYASDNDDEEEDDHGVVDDDDDDEEEDDFAIDMDTDGDLYTSAFQERKESVIGDSRPLVKKERISSRPTTRPKRYNRRASTHIPTAPNLPSSLRKPRSSDTNTNGLDFAAAKAADDAATATIGHDTYDNKTPLADNDDPKEDEEEHVCIIPNPKTGKPCLKKFSRPYDLVRHQNTIHASKRSFYRCMFCEDDLRRKHDLESINKIVVTCKYRNTQFSRDNSLSHITSSHNVKKIKSGALNNSGYLSNKTFSRCDALTRHLRFRHGLNNNQVVDAMEFAKKNVEFYDN</sequence>